<dbReference type="InterPro" id="IPR050481">
    <property type="entry name" value="UDP-glycosyltransf_plant"/>
</dbReference>
<dbReference type="RefSeq" id="XP_071926244.1">
    <property type="nucleotide sequence ID" value="XM_072070143.1"/>
</dbReference>
<comment type="similarity">
    <text evidence="1">Belongs to the UDP-glycosyltransferase family.</text>
</comment>
<sequence length="312" mass="35694">MVSEEARKLPPWRPIVCFVRPNIRCVEGASPGFEPWSLCIRVLRLKSWYHLGYNCVFVRSSIRKAKPIIINTFHELEPYAALNSFNIAKASYDVPRIPQIYSVGPILNHVQQAYYDGESDIIKWLDDQLQNSVVHVCFGCQGSLKEDQVKELAIGLERSVYRFLWSLCRPSSKNNTAGFLREYVDYQEALPQGFWDRTANIGRIVGWIAQFAGLLIATWPPHSEQQLNAFQLVTELGLAMPITVGYKEGTENQPLVIAEEIERVIRRLMESDCEIRMKVKEMRDKSRMSIAEGGSSYKSLESLTNHRLLHAC</sequence>
<gene>
    <name evidence="3" type="primary">LOC113716194</name>
</gene>
<proteinExistence type="inferred from homology"/>
<dbReference type="Proteomes" id="UP001652660">
    <property type="component" value="Chromosome 11c"/>
</dbReference>
<dbReference type="GeneID" id="113716194"/>
<evidence type="ECO:0000256" key="1">
    <source>
        <dbReference type="ARBA" id="ARBA00009995"/>
    </source>
</evidence>
<organism evidence="2 3">
    <name type="scientific">Coffea arabica</name>
    <name type="common">Arabian coffee</name>
    <dbReference type="NCBI Taxonomy" id="13443"/>
    <lineage>
        <taxon>Eukaryota</taxon>
        <taxon>Viridiplantae</taxon>
        <taxon>Streptophyta</taxon>
        <taxon>Embryophyta</taxon>
        <taxon>Tracheophyta</taxon>
        <taxon>Spermatophyta</taxon>
        <taxon>Magnoliopsida</taxon>
        <taxon>eudicotyledons</taxon>
        <taxon>Gunneridae</taxon>
        <taxon>Pentapetalae</taxon>
        <taxon>asterids</taxon>
        <taxon>lamiids</taxon>
        <taxon>Gentianales</taxon>
        <taxon>Rubiaceae</taxon>
        <taxon>Ixoroideae</taxon>
        <taxon>Gardenieae complex</taxon>
        <taxon>Bertiereae - Coffeeae clade</taxon>
        <taxon>Coffeeae</taxon>
        <taxon>Coffea</taxon>
    </lineage>
</organism>
<protein>
    <submittedName>
        <fullName evidence="3">UDP-glycosyltransferase 1-like</fullName>
    </submittedName>
</protein>
<dbReference type="PANTHER" id="PTHR48048:SF45">
    <property type="entry name" value="GLYCOSYLTRANSFERASE"/>
    <property type="match status" value="1"/>
</dbReference>
<dbReference type="Gene3D" id="3.40.50.2000">
    <property type="entry name" value="Glycogen Phosphorylase B"/>
    <property type="match status" value="4"/>
</dbReference>
<reference evidence="3" key="1">
    <citation type="submission" date="2025-08" db="UniProtKB">
        <authorList>
            <consortium name="RefSeq"/>
        </authorList>
    </citation>
    <scope>IDENTIFICATION</scope>
    <source>
        <tissue evidence="3">Leaves</tissue>
    </source>
</reference>
<name>A0ABM4W3C5_COFAR</name>
<evidence type="ECO:0000313" key="3">
    <source>
        <dbReference type="RefSeq" id="XP_071926244.1"/>
    </source>
</evidence>
<accession>A0ABM4W3C5</accession>
<dbReference type="PANTHER" id="PTHR48048">
    <property type="entry name" value="GLYCOSYLTRANSFERASE"/>
    <property type="match status" value="1"/>
</dbReference>
<evidence type="ECO:0000313" key="2">
    <source>
        <dbReference type="Proteomes" id="UP001652660"/>
    </source>
</evidence>
<keyword evidence="2" id="KW-1185">Reference proteome</keyword>
<dbReference type="SUPFAM" id="SSF53756">
    <property type="entry name" value="UDP-Glycosyltransferase/glycogen phosphorylase"/>
    <property type="match status" value="1"/>
</dbReference>